<organism evidence="3 4">
    <name type="scientific">Candidatus Kerfeldbacteria bacterium RIFCSPHIGHO2_02_FULL_42_14</name>
    <dbReference type="NCBI Taxonomy" id="1798540"/>
    <lineage>
        <taxon>Bacteria</taxon>
        <taxon>Candidatus Kerfeldiibacteriota</taxon>
    </lineage>
</organism>
<reference evidence="3 4" key="1">
    <citation type="journal article" date="2016" name="Nat. Commun.">
        <title>Thousands of microbial genomes shed light on interconnected biogeochemical processes in an aquifer system.</title>
        <authorList>
            <person name="Anantharaman K."/>
            <person name="Brown C.T."/>
            <person name="Hug L.A."/>
            <person name="Sharon I."/>
            <person name="Castelle C.J."/>
            <person name="Probst A.J."/>
            <person name="Thomas B.C."/>
            <person name="Singh A."/>
            <person name="Wilkins M.J."/>
            <person name="Karaoz U."/>
            <person name="Brodie E.L."/>
            <person name="Williams K.H."/>
            <person name="Hubbard S.S."/>
            <person name="Banfield J.F."/>
        </authorList>
    </citation>
    <scope>NUCLEOTIDE SEQUENCE [LARGE SCALE GENOMIC DNA]</scope>
</reference>
<sequence length="160" mass="18054">MPNIEQLDIDLPEIQDIDAKVIIKEKLLAALKYKQAEFIIEDTSLYFDCLHGLPGPLIKWFIKTIGNDGLFHIVEKLGNTKAEAKTIFGYAKSSDEIYYFEGSLKGNIVSPKGTSGFGWDPIFQPDGFSKSFAELAEGEKNKISMRRIALNKLKEFMETK</sequence>
<evidence type="ECO:0000256" key="1">
    <source>
        <dbReference type="ARBA" id="ARBA00008023"/>
    </source>
</evidence>
<dbReference type="InterPro" id="IPR029001">
    <property type="entry name" value="ITPase-like_fam"/>
</dbReference>
<dbReference type="STRING" id="1798540.A3B74_03365"/>
<dbReference type="Pfam" id="PF01725">
    <property type="entry name" value="Ham1p_like"/>
    <property type="match status" value="1"/>
</dbReference>
<evidence type="ECO:0000313" key="4">
    <source>
        <dbReference type="Proteomes" id="UP000177165"/>
    </source>
</evidence>
<dbReference type="Gene3D" id="3.90.950.10">
    <property type="match status" value="1"/>
</dbReference>
<evidence type="ECO:0000256" key="2">
    <source>
        <dbReference type="ARBA" id="ARBA00022801"/>
    </source>
</evidence>
<dbReference type="GO" id="GO:0009143">
    <property type="term" value="P:nucleoside triphosphate catabolic process"/>
    <property type="evidence" value="ECO:0007669"/>
    <property type="project" value="InterPro"/>
</dbReference>
<dbReference type="GO" id="GO:0005737">
    <property type="term" value="C:cytoplasm"/>
    <property type="evidence" value="ECO:0007669"/>
    <property type="project" value="TreeGrafter"/>
</dbReference>
<dbReference type="CDD" id="cd00515">
    <property type="entry name" value="HAM1"/>
    <property type="match status" value="1"/>
</dbReference>
<accession>A0A1G2APH0</accession>
<keyword evidence="2" id="KW-0378">Hydrolase</keyword>
<dbReference type="AlphaFoldDB" id="A0A1G2APH0"/>
<name>A0A1G2APH0_9BACT</name>
<dbReference type="GO" id="GO:0047429">
    <property type="term" value="F:nucleoside triphosphate diphosphatase activity"/>
    <property type="evidence" value="ECO:0007669"/>
    <property type="project" value="InterPro"/>
</dbReference>
<dbReference type="Proteomes" id="UP000177165">
    <property type="component" value="Unassembled WGS sequence"/>
</dbReference>
<proteinExistence type="inferred from homology"/>
<dbReference type="EMBL" id="MHKB01000012">
    <property type="protein sequence ID" value="OGY78804.1"/>
    <property type="molecule type" value="Genomic_DNA"/>
</dbReference>
<dbReference type="SUPFAM" id="SSF52972">
    <property type="entry name" value="ITPase-like"/>
    <property type="match status" value="1"/>
</dbReference>
<comment type="similarity">
    <text evidence="1">Belongs to the HAM1 NTPase family.</text>
</comment>
<dbReference type="PANTHER" id="PTHR11067:SF9">
    <property type="entry name" value="INOSINE TRIPHOSPHATE PYROPHOSPHATASE"/>
    <property type="match status" value="1"/>
</dbReference>
<comment type="caution">
    <text evidence="3">The sequence shown here is derived from an EMBL/GenBank/DDBJ whole genome shotgun (WGS) entry which is preliminary data.</text>
</comment>
<dbReference type="PANTHER" id="PTHR11067">
    <property type="entry name" value="INOSINE TRIPHOSPHATE PYROPHOSPHATASE/HAM1 PROTEIN"/>
    <property type="match status" value="1"/>
</dbReference>
<gene>
    <name evidence="3" type="ORF">A3B74_03365</name>
</gene>
<evidence type="ECO:0008006" key="5">
    <source>
        <dbReference type="Google" id="ProtNLM"/>
    </source>
</evidence>
<protein>
    <recommendedName>
        <fullName evidence="5">Non-canonical purine NTP pyrophosphatase, RdgB/HAM1 family</fullName>
    </recommendedName>
</protein>
<evidence type="ECO:0000313" key="3">
    <source>
        <dbReference type="EMBL" id="OGY78804.1"/>
    </source>
</evidence>
<dbReference type="InterPro" id="IPR002637">
    <property type="entry name" value="RdgB/HAM1"/>
</dbReference>